<dbReference type="InterPro" id="IPR001279">
    <property type="entry name" value="Metallo-B-lactamas"/>
</dbReference>
<protein>
    <submittedName>
        <fullName evidence="2">Beta-lactamase-like protein 2-like protein</fullName>
    </submittedName>
</protein>
<dbReference type="STRING" id="1246626.BleG1_3360"/>
<dbReference type="HOGENOM" id="CLU_071018_0_0_9"/>
<dbReference type="PANTHER" id="PTHR23131">
    <property type="entry name" value="ENDORIBONUCLEASE LACTB2"/>
    <property type="match status" value="1"/>
</dbReference>
<evidence type="ECO:0000259" key="1">
    <source>
        <dbReference type="SMART" id="SM00849"/>
    </source>
</evidence>
<proteinExistence type="predicted"/>
<dbReference type="Gene3D" id="3.60.15.10">
    <property type="entry name" value="Ribonuclease Z/Hydroxyacylglutathione hydrolase-like"/>
    <property type="match status" value="1"/>
</dbReference>
<evidence type="ECO:0000313" key="3">
    <source>
        <dbReference type="Proteomes" id="UP000027142"/>
    </source>
</evidence>
<feature type="domain" description="Metallo-beta-lactamase" evidence="1">
    <location>
        <begin position="27"/>
        <end position="198"/>
    </location>
</feature>
<dbReference type="EMBL" id="CP003923">
    <property type="protein sequence ID" value="AIC95907.1"/>
    <property type="molecule type" value="Genomic_DNA"/>
</dbReference>
<dbReference type="SUPFAM" id="SSF56281">
    <property type="entry name" value="Metallo-hydrolase/oxidoreductase"/>
    <property type="match status" value="1"/>
</dbReference>
<dbReference type="InterPro" id="IPR036866">
    <property type="entry name" value="RibonucZ/Hydroxyglut_hydro"/>
</dbReference>
<dbReference type="Proteomes" id="UP000027142">
    <property type="component" value="Chromosome"/>
</dbReference>
<dbReference type="KEGG" id="ble:BleG1_3360"/>
<dbReference type="InterPro" id="IPR050662">
    <property type="entry name" value="Sec-metab_biosynth-thioest"/>
</dbReference>
<gene>
    <name evidence="2" type="ORF">BleG1_3360</name>
</gene>
<accession>A0A060M0E2</accession>
<organism evidence="2 3">
    <name type="scientific">Shouchella lehensis G1</name>
    <dbReference type="NCBI Taxonomy" id="1246626"/>
    <lineage>
        <taxon>Bacteria</taxon>
        <taxon>Bacillati</taxon>
        <taxon>Bacillota</taxon>
        <taxon>Bacilli</taxon>
        <taxon>Bacillales</taxon>
        <taxon>Bacillaceae</taxon>
        <taxon>Shouchella</taxon>
    </lineage>
</organism>
<dbReference type="SMART" id="SM00849">
    <property type="entry name" value="Lactamase_B"/>
    <property type="match status" value="1"/>
</dbReference>
<dbReference type="PATRIC" id="fig|1246626.3.peg.3339"/>
<reference evidence="2 3" key="1">
    <citation type="journal article" date="2014" name="Gene">
        <title>A comparative genomic analysis of the alkalitolerant soil bacterium Bacillus lehensis G1.</title>
        <authorList>
            <person name="Noor Y.M."/>
            <person name="Samsulrizal N.H."/>
            <person name="Jema'on N.A."/>
            <person name="Low K.O."/>
            <person name="Ramli A.N."/>
            <person name="Alias N.I."/>
            <person name="Damis S.I."/>
            <person name="Fuzi S.F."/>
            <person name="Isa M.N."/>
            <person name="Murad A.M."/>
            <person name="Raih M.F."/>
            <person name="Bakar F.D."/>
            <person name="Najimudin N."/>
            <person name="Mahadi N.M."/>
            <person name="Illias R.M."/>
        </authorList>
    </citation>
    <scope>NUCLEOTIDE SEQUENCE [LARGE SCALE GENOMIC DNA]</scope>
    <source>
        <strain evidence="2 3">G1</strain>
    </source>
</reference>
<evidence type="ECO:0000313" key="2">
    <source>
        <dbReference type="EMBL" id="AIC95907.1"/>
    </source>
</evidence>
<dbReference type="Pfam" id="PF00753">
    <property type="entry name" value="Lactamase_B"/>
    <property type="match status" value="1"/>
</dbReference>
<dbReference type="OrthoDB" id="235784at2"/>
<name>A0A060M0E2_9BACI</name>
<sequence length="271" mass="31224">MFKKRINEQFRNNVHIAEGNVTFHQIQLNTISFATDGIIIDAAAASVKSLFTPFWEKHKVDGLYCTHIHEDHTGCASWFEKEKGVPIFLNDRSGSEARRKGSYPLYRRLYWGTRLSFNPISMPESFESRTSKWRSIHTPGHSYDHMSLLNESTGQLFSGDLYVQTKTKVVMKSESIPTIIDSLKKVLQFDFDDVFCSHAGYLPRGRTQLLNKLQYLQEIQESVLTLHKQGLTAKDIQRRLFSRTYPITFFSYGQWDSKHIITSILTEASSS</sequence>
<keyword evidence="3" id="KW-1185">Reference proteome</keyword>
<dbReference type="AlphaFoldDB" id="A0A060M0E2"/>
<dbReference type="eggNOG" id="COG0491">
    <property type="taxonomic scope" value="Bacteria"/>
</dbReference>
<dbReference type="RefSeq" id="WP_038483371.1">
    <property type="nucleotide sequence ID" value="NZ_CP003923.1"/>
</dbReference>